<comment type="cofactor">
    <cofactor evidence="1">
        <name>Zn(2+)</name>
        <dbReference type="ChEBI" id="CHEBI:29105"/>
    </cofactor>
</comment>
<evidence type="ECO:0000256" key="4">
    <source>
        <dbReference type="ARBA" id="ARBA00022723"/>
    </source>
</evidence>
<evidence type="ECO:0000256" key="10">
    <source>
        <dbReference type="ARBA" id="ARBA00093448"/>
    </source>
</evidence>
<dbReference type="Pfam" id="PF05951">
    <property type="entry name" value="Peptidase_M15_2"/>
    <property type="match status" value="1"/>
</dbReference>
<keyword evidence="13" id="KW-1185">Reference proteome</keyword>
<keyword evidence="3" id="KW-0645">Protease</keyword>
<keyword evidence="6" id="KW-0378">Hydrolase</keyword>
<keyword evidence="7" id="KW-0862">Zinc</keyword>
<proteinExistence type="inferred from homology"/>
<keyword evidence="9" id="KW-0961">Cell wall biogenesis/degradation</keyword>
<dbReference type="Gene3D" id="3.30.1380.10">
    <property type="match status" value="1"/>
</dbReference>
<dbReference type="EMBL" id="FNVA01000003">
    <property type="protein sequence ID" value="SEG21644.1"/>
    <property type="molecule type" value="Genomic_DNA"/>
</dbReference>
<reference evidence="12 13" key="1">
    <citation type="submission" date="2016-10" db="EMBL/GenBank/DDBJ databases">
        <authorList>
            <person name="de Groot N.N."/>
        </authorList>
    </citation>
    <scope>NUCLEOTIDE SEQUENCE [LARGE SCALE GENOMIC DNA]</scope>
    <source>
        <strain evidence="12 13">DSM 22489</strain>
    </source>
</reference>
<evidence type="ECO:0000256" key="2">
    <source>
        <dbReference type="ARBA" id="ARBA00004776"/>
    </source>
</evidence>
<dbReference type="InterPro" id="IPR010275">
    <property type="entry name" value="MepK"/>
</dbReference>
<keyword evidence="8" id="KW-0482">Metalloprotease</keyword>
<evidence type="ECO:0000256" key="8">
    <source>
        <dbReference type="ARBA" id="ARBA00023049"/>
    </source>
</evidence>
<dbReference type="SUPFAM" id="SSF55166">
    <property type="entry name" value="Hedgehog/DD-peptidase"/>
    <property type="match status" value="1"/>
</dbReference>
<dbReference type="GO" id="GO:0006508">
    <property type="term" value="P:proteolysis"/>
    <property type="evidence" value="ECO:0007669"/>
    <property type="project" value="UniProtKB-KW"/>
</dbReference>
<evidence type="ECO:0000256" key="1">
    <source>
        <dbReference type="ARBA" id="ARBA00001947"/>
    </source>
</evidence>
<evidence type="ECO:0000256" key="5">
    <source>
        <dbReference type="ARBA" id="ARBA00022729"/>
    </source>
</evidence>
<protein>
    <recommendedName>
        <fullName evidence="11">Murein endopeptidase K</fullName>
    </recommendedName>
</protein>
<dbReference type="GO" id="GO:0046872">
    <property type="term" value="F:metal ion binding"/>
    <property type="evidence" value="ECO:0007669"/>
    <property type="project" value="UniProtKB-KW"/>
</dbReference>
<evidence type="ECO:0000256" key="9">
    <source>
        <dbReference type="ARBA" id="ARBA00023316"/>
    </source>
</evidence>
<dbReference type="PANTHER" id="PTHR37425">
    <property type="match status" value="1"/>
</dbReference>
<dbReference type="AlphaFoldDB" id="A0A1H5YCD9"/>
<accession>A0A1H5YCD9</accession>
<evidence type="ECO:0000256" key="6">
    <source>
        <dbReference type="ARBA" id="ARBA00022801"/>
    </source>
</evidence>
<evidence type="ECO:0000256" key="7">
    <source>
        <dbReference type="ARBA" id="ARBA00022833"/>
    </source>
</evidence>
<keyword evidence="5" id="KW-0732">Signal</keyword>
<dbReference type="OrthoDB" id="9782994at2"/>
<dbReference type="PANTHER" id="PTHR37425:SF1">
    <property type="entry name" value="OUTER MEMBRANE PROTEIN"/>
    <property type="match status" value="1"/>
</dbReference>
<sequence>MQFLDQENPSLTFLPAPLSALRHTARRFATASATLALGALMLLQPARAAAPTSPDPAGNASISHASHPGATRYELHLHHLHTGETLDVVYRIGDEYIPEAMDKLNHFLRDHRTQDTADYDPKEFDLLHNLLGRLHKPNGEIDIVCGYRTPESNSFLRTLGGKASPAQTGVAEHSQHMLSKAIDIRIPGVRTRALRDAALSLHAGGVGYYPVSQFVHVDVGPVRQWSFR</sequence>
<evidence type="ECO:0000256" key="11">
    <source>
        <dbReference type="ARBA" id="ARBA00093666"/>
    </source>
</evidence>
<evidence type="ECO:0000313" key="12">
    <source>
        <dbReference type="EMBL" id="SEG21644.1"/>
    </source>
</evidence>
<keyword evidence="4" id="KW-0479">Metal-binding</keyword>
<comment type="pathway">
    <text evidence="2">Cell wall biogenesis; cell wall polysaccharide biosynthesis.</text>
</comment>
<evidence type="ECO:0000256" key="3">
    <source>
        <dbReference type="ARBA" id="ARBA00022670"/>
    </source>
</evidence>
<evidence type="ECO:0000313" key="13">
    <source>
        <dbReference type="Proteomes" id="UP000236728"/>
    </source>
</evidence>
<dbReference type="InterPro" id="IPR009045">
    <property type="entry name" value="Zn_M74/Hedgehog-like"/>
</dbReference>
<gene>
    <name evidence="12" type="ORF">SAMN05421819_2236</name>
</gene>
<organism evidence="12 13">
    <name type="scientific">Bryocella elongata</name>
    <dbReference type="NCBI Taxonomy" id="863522"/>
    <lineage>
        <taxon>Bacteria</taxon>
        <taxon>Pseudomonadati</taxon>
        <taxon>Acidobacteriota</taxon>
        <taxon>Terriglobia</taxon>
        <taxon>Terriglobales</taxon>
        <taxon>Acidobacteriaceae</taxon>
        <taxon>Bryocella</taxon>
    </lineage>
</organism>
<dbReference type="GO" id="GO:0071555">
    <property type="term" value="P:cell wall organization"/>
    <property type="evidence" value="ECO:0007669"/>
    <property type="project" value="UniProtKB-KW"/>
</dbReference>
<dbReference type="GO" id="GO:0008237">
    <property type="term" value="F:metallopeptidase activity"/>
    <property type="evidence" value="ECO:0007669"/>
    <property type="project" value="UniProtKB-KW"/>
</dbReference>
<name>A0A1H5YCD9_9BACT</name>
<comment type="similarity">
    <text evidence="10">Belongs to the peptidase M15 family.</text>
</comment>
<dbReference type="Proteomes" id="UP000236728">
    <property type="component" value="Unassembled WGS sequence"/>
</dbReference>